<keyword evidence="1" id="KW-0456">Lyase</keyword>
<dbReference type="GO" id="GO:0004300">
    <property type="term" value="F:enoyl-CoA hydratase activity"/>
    <property type="evidence" value="ECO:0007669"/>
    <property type="project" value="UniProtKB-EC"/>
</dbReference>
<gene>
    <name evidence="1" type="ORF">AVDCRST_MAG45-403</name>
</gene>
<name>A0A6J4RYK5_9ACTN</name>
<sequence>MRRDEAAPRVAPGQVWNDDGLRRPGGPLLVISVDSGWAYCRDGRDGDGRPRRIPLTRFDERRGALSLVSGADGLEDLVERRALSALWELDYLGRSTTTETIFRVLGGLYPLWRVENALADAEAEGLALRAGTPEDHWRLTGGGRRIAAAA</sequence>
<protein>
    <submittedName>
        <fullName evidence="1">Enoyl-CoA hydratase</fullName>
        <ecNumber evidence="1">4.2.1.17</ecNumber>
    </submittedName>
</protein>
<organism evidence="1">
    <name type="scientific">uncultured Solirubrobacterales bacterium</name>
    <dbReference type="NCBI Taxonomy" id="768556"/>
    <lineage>
        <taxon>Bacteria</taxon>
        <taxon>Bacillati</taxon>
        <taxon>Actinomycetota</taxon>
        <taxon>Thermoleophilia</taxon>
        <taxon>Solirubrobacterales</taxon>
        <taxon>environmental samples</taxon>
    </lineage>
</organism>
<dbReference type="EC" id="4.2.1.17" evidence="1"/>
<dbReference type="EMBL" id="CADCVU010000036">
    <property type="protein sequence ID" value="CAA9485135.1"/>
    <property type="molecule type" value="Genomic_DNA"/>
</dbReference>
<reference evidence="1" key="1">
    <citation type="submission" date="2020-02" db="EMBL/GenBank/DDBJ databases">
        <authorList>
            <person name="Meier V. D."/>
        </authorList>
    </citation>
    <scope>NUCLEOTIDE SEQUENCE</scope>
    <source>
        <strain evidence="1">AVDCRST_MAG45</strain>
    </source>
</reference>
<evidence type="ECO:0000313" key="1">
    <source>
        <dbReference type="EMBL" id="CAA9485135.1"/>
    </source>
</evidence>
<accession>A0A6J4RYK5</accession>
<dbReference type="AlphaFoldDB" id="A0A6J4RYK5"/>
<proteinExistence type="predicted"/>